<protein>
    <submittedName>
        <fullName evidence="2">Uncharacterized protein</fullName>
    </submittedName>
</protein>
<evidence type="ECO:0000313" key="2">
    <source>
        <dbReference type="EMBL" id="PRX12588.1"/>
    </source>
</evidence>
<gene>
    <name evidence="2" type="ORF">CLV67_12711</name>
</gene>
<dbReference type="AlphaFoldDB" id="A0A2T0JX57"/>
<dbReference type="Proteomes" id="UP000239415">
    <property type="component" value="Unassembled WGS sequence"/>
</dbReference>
<evidence type="ECO:0000256" key="1">
    <source>
        <dbReference type="SAM" id="Phobius"/>
    </source>
</evidence>
<keyword evidence="1" id="KW-0812">Transmembrane</keyword>
<organism evidence="2 3">
    <name type="scientific">Actinoplanes italicus</name>
    <dbReference type="NCBI Taxonomy" id="113567"/>
    <lineage>
        <taxon>Bacteria</taxon>
        <taxon>Bacillati</taxon>
        <taxon>Actinomycetota</taxon>
        <taxon>Actinomycetes</taxon>
        <taxon>Micromonosporales</taxon>
        <taxon>Micromonosporaceae</taxon>
        <taxon>Actinoplanes</taxon>
    </lineage>
</organism>
<dbReference type="EMBL" id="PVMZ01000027">
    <property type="protein sequence ID" value="PRX12588.1"/>
    <property type="molecule type" value="Genomic_DNA"/>
</dbReference>
<keyword evidence="1" id="KW-1133">Transmembrane helix</keyword>
<keyword evidence="3" id="KW-1185">Reference proteome</keyword>
<comment type="caution">
    <text evidence="2">The sequence shown here is derived from an EMBL/GenBank/DDBJ whole genome shotgun (WGS) entry which is preliminary data.</text>
</comment>
<sequence length="66" mass="7252">MIFNGGESRLWFAAVYLSDPWRAPVAVAFILLGAAMLTLGVTIPIRHERAQKTATTGQPERVLENV</sequence>
<name>A0A2T0JX57_9ACTN</name>
<keyword evidence="1" id="KW-0472">Membrane</keyword>
<feature type="transmembrane region" description="Helical" evidence="1">
    <location>
        <begin position="25"/>
        <end position="45"/>
    </location>
</feature>
<proteinExistence type="predicted"/>
<evidence type="ECO:0000313" key="3">
    <source>
        <dbReference type="Proteomes" id="UP000239415"/>
    </source>
</evidence>
<accession>A0A2T0JX57</accession>
<reference evidence="2 3" key="1">
    <citation type="submission" date="2018-03" db="EMBL/GenBank/DDBJ databases">
        <title>Genomic Encyclopedia of Archaeal and Bacterial Type Strains, Phase II (KMG-II): from individual species to whole genera.</title>
        <authorList>
            <person name="Goeker M."/>
        </authorList>
    </citation>
    <scope>NUCLEOTIDE SEQUENCE [LARGE SCALE GENOMIC DNA]</scope>
    <source>
        <strain evidence="2 3">DSM 43146</strain>
    </source>
</reference>